<dbReference type="RefSeq" id="WP_091245988.1">
    <property type="nucleotide sequence ID" value="NZ_FNAG01000021.1"/>
</dbReference>
<protein>
    <submittedName>
        <fullName evidence="2">Uncharacterized protein</fullName>
    </submittedName>
</protein>
<reference evidence="2 3" key="1">
    <citation type="submission" date="2016-10" db="EMBL/GenBank/DDBJ databases">
        <authorList>
            <person name="de Groot N.N."/>
        </authorList>
    </citation>
    <scope>NUCLEOTIDE SEQUENCE [LARGE SCALE GENOMIC DNA]</scope>
    <source>
        <strain evidence="2 3">DSM 16957</strain>
    </source>
</reference>
<evidence type="ECO:0000256" key="1">
    <source>
        <dbReference type="SAM" id="MobiDB-lite"/>
    </source>
</evidence>
<evidence type="ECO:0000313" key="3">
    <source>
        <dbReference type="Proteomes" id="UP000199603"/>
    </source>
</evidence>
<keyword evidence="3" id="KW-1185">Reference proteome</keyword>
<proteinExistence type="predicted"/>
<sequence>MPAPAHRTAPSGSAFDQFREVIGLPVDDALILGIVGDAGKEPIRAAVEAKNARVLVDAMVSHFTRRALLALQGSSLSPDVVRKGLRTVGLNAFLAALRAAEAGEGAALTAALQSGEDPSTNGQAAAPRPRLAPPDDEPAGQQAEPPHQRAQGYRRASQGEAAPSGGTVTQFGPRQPRGPRPAPPGADRPSYRRDSAPGPGVESEVSGHAGNQPRRFQSVHVYNQTRQDNQMVARAAACFELTTRIVDERTGERQPALKIETAGKHPTQPSKYNWDDKIIFYLTEDELPQLLCVFLGLLPSVDYRNHGPQHNKSMKLEHQGKHLYLTMAEGSDRKAAVQLDVGRSTRVATLVARAFQAVNDEIDWAAARDILTRLTAPMAKARAESPQARRT</sequence>
<dbReference type="AlphaFoldDB" id="A0A1G7AAG8"/>
<dbReference type="Proteomes" id="UP000199603">
    <property type="component" value="Unassembled WGS sequence"/>
</dbReference>
<feature type="region of interest" description="Disordered" evidence="1">
    <location>
        <begin position="113"/>
        <end position="214"/>
    </location>
</feature>
<evidence type="ECO:0000313" key="2">
    <source>
        <dbReference type="EMBL" id="SDE11497.1"/>
    </source>
</evidence>
<name>A0A1G7AAG8_9GAMM</name>
<gene>
    <name evidence="2" type="ORF">SAMN04488509_12119</name>
</gene>
<dbReference type="EMBL" id="FNAG01000021">
    <property type="protein sequence ID" value="SDE11497.1"/>
    <property type="molecule type" value="Genomic_DNA"/>
</dbReference>
<accession>A0A1G7AAG8</accession>
<organism evidence="2 3">
    <name type="scientific">Aquimonas voraii</name>
    <dbReference type="NCBI Taxonomy" id="265719"/>
    <lineage>
        <taxon>Bacteria</taxon>
        <taxon>Pseudomonadati</taxon>
        <taxon>Pseudomonadota</taxon>
        <taxon>Gammaproteobacteria</taxon>
        <taxon>Lysobacterales</taxon>
        <taxon>Lysobacteraceae</taxon>
        <taxon>Aquimonas</taxon>
    </lineage>
</organism>
<feature type="compositionally biased region" description="Pro residues" evidence="1">
    <location>
        <begin position="176"/>
        <end position="186"/>
    </location>
</feature>
<dbReference type="OrthoDB" id="6884976at2"/>